<keyword evidence="8 10" id="KW-1133">Transmembrane helix</keyword>
<feature type="transmembrane region" description="Helical" evidence="10">
    <location>
        <begin position="132"/>
        <end position="153"/>
    </location>
</feature>
<feature type="transmembrane region" description="Helical" evidence="10">
    <location>
        <begin position="165"/>
        <end position="187"/>
    </location>
</feature>
<evidence type="ECO:0000256" key="8">
    <source>
        <dbReference type="ARBA" id="ARBA00022989"/>
    </source>
</evidence>
<keyword evidence="5 10" id="KW-0762">Sugar transport</keyword>
<evidence type="ECO:0000256" key="3">
    <source>
        <dbReference type="ARBA" id="ARBA00022448"/>
    </source>
</evidence>
<dbReference type="Gene3D" id="1.20.1280.290">
    <property type="match status" value="2"/>
</dbReference>
<gene>
    <name evidence="12" type="ORF">RJ641_014145</name>
</gene>
<organism evidence="12 13">
    <name type="scientific">Dillenia turbinata</name>
    <dbReference type="NCBI Taxonomy" id="194707"/>
    <lineage>
        <taxon>Eukaryota</taxon>
        <taxon>Viridiplantae</taxon>
        <taxon>Streptophyta</taxon>
        <taxon>Embryophyta</taxon>
        <taxon>Tracheophyta</taxon>
        <taxon>Spermatophyta</taxon>
        <taxon>Magnoliopsida</taxon>
        <taxon>eudicotyledons</taxon>
        <taxon>Gunneridae</taxon>
        <taxon>Pentapetalae</taxon>
        <taxon>Dilleniales</taxon>
        <taxon>Dilleniaceae</taxon>
        <taxon>Dillenia</taxon>
    </lineage>
</organism>
<evidence type="ECO:0000256" key="1">
    <source>
        <dbReference type="ARBA" id="ARBA00004651"/>
    </source>
</evidence>
<feature type="transmembrane region" description="Helical" evidence="10">
    <location>
        <begin position="48"/>
        <end position="65"/>
    </location>
</feature>
<evidence type="ECO:0000256" key="7">
    <source>
        <dbReference type="ARBA" id="ARBA00022737"/>
    </source>
</evidence>
<comment type="caution">
    <text evidence="12">The sequence shown here is derived from an EMBL/GenBank/DDBJ whole genome shotgun (WGS) entry which is preliminary data.</text>
</comment>
<evidence type="ECO:0000256" key="6">
    <source>
        <dbReference type="ARBA" id="ARBA00022692"/>
    </source>
</evidence>
<keyword evidence="6 10" id="KW-0812">Transmembrane</keyword>
<dbReference type="GO" id="GO:0051119">
    <property type="term" value="F:sugar transmembrane transporter activity"/>
    <property type="evidence" value="ECO:0007669"/>
    <property type="project" value="InterPro"/>
</dbReference>
<keyword evidence="13" id="KW-1185">Reference proteome</keyword>
<dbReference type="InterPro" id="IPR004316">
    <property type="entry name" value="SWEET_rpt"/>
</dbReference>
<dbReference type="FunFam" id="1.20.1280.290:FF:000003">
    <property type="entry name" value="Bidirectional sugar transporter SWEET"/>
    <property type="match status" value="1"/>
</dbReference>
<name>A0AAN8V0R1_9MAGN</name>
<sequence length="268" mass="30219">MGMFSIHHPLVFVFGLLGNIISCMVYLAPLPTFVRICKKKSTEGFQSTPYVMALFSAMVWLYYAVVKSGVYLIFTINAVGCLMETIYIALFFTYAPKRARIQILKLLGVLNFGGFFFILLLTHFLFKGSSRIRVLGWICVAFSVSVFAAPLSIIRQVIRTKSVEFMPFSLSFFLTLSAVMWFFYGILLMDLYITLPNTLGFLFGMVQMALYVHYKNKKKLTEEQKLPEHVVDVARLSTISSSEVHPVSSSPPNSDSESIQVQSSEDAV</sequence>
<dbReference type="InterPro" id="IPR047664">
    <property type="entry name" value="SWEET"/>
</dbReference>
<keyword evidence="3 10" id="KW-0813">Transport</keyword>
<keyword evidence="4" id="KW-1003">Cell membrane</keyword>
<proteinExistence type="inferred from homology"/>
<evidence type="ECO:0000256" key="4">
    <source>
        <dbReference type="ARBA" id="ARBA00022475"/>
    </source>
</evidence>
<keyword evidence="7" id="KW-0677">Repeat</keyword>
<dbReference type="PANTHER" id="PTHR10791">
    <property type="entry name" value="RAG1-ACTIVATING PROTEIN 1"/>
    <property type="match status" value="1"/>
</dbReference>
<feature type="compositionally biased region" description="Low complexity" evidence="11">
    <location>
        <begin position="240"/>
        <end position="259"/>
    </location>
</feature>
<dbReference type="Pfam" id="PF03083">
    <property type="entry name" value="MtN3_slv"/>
    <property type="match status" value="2"/>
</dbReference>
<evidence type="ECO:0000256" key="10">
    <source>
        <dbReference type="RuleBase" id="RU910715"/>
    </source>
</evidence>
<dbReference type="PANTHER" id="PTHR10791:SF22">
    <property type="entry name" value="BIDIRECTIONAL SUGAR TRANSPORTER SWEET11"/>
    <property type="match status" value="1"/>
</dbReference>
<feature type="transmembrane region" description="Helical" evidence="10">
    <location>
        <begin position="71"/>
        <end position="94"/>
    </location>
</feature>
<comment type="function">
    <text evidence="10">Mediates both low-affinity uptake and efflux of sugar across the membrane.</text>
</comment>
<comment type="similarity">
    <text evidence="2 10">Belongs to the SWEET sugar transporter family.</text>
</comment>
<keyword evidence="9 10" id="KW-0472">Membrane</keyword>
<feature type="region of interest" description="Disordered" evidence="11">
    <location>
        <begin position="240"/>
        <end position="268"/>
    </location>
</feature>
<protein>
    <recommendedName>
        <fullName evidence="10">Bidirectional sugar transporter SWEET</fullName>
    </recommendedName>
</protein>
<dbReference type="Proteomes" id="UP001370490">
    <property type="component" value="Unassembled WGS sequence"/>
</dbReference>
<dbReference type="GO" id="GO:0005886">
    <property type="term" value="C:plasma membrane"/>
    <property type="evidence" value="ECO:0007669"/>
    <property type="project" value="UniProtKB-SubCell"/>
</dbReference>
<evidence type="ECO:0000313" key="13">
    <source>
        <dbReference type="Proteomes" id="UP001370490"/>
    </source>
</evidence>
<accession>A0AAN8V0R1</accession>
<comment type="subcellular location">
    <subcellularLocation>
        <location evidence="1 10">Cell membrane</location>
        <topology evidence="1 10">Multi-pass membrane protein</topology>
    </subcellularLocation>
</comment>
<evidence type="ECO:0000256" key="5">
    <source>
        <dbReference type="ARBA" id="ARBA00022597"/>
    </source>
</evidence>
<dbReference type="FunFam" id="1.20.1280.290:FF:000001">
    <property type="entry name" value="Bidirectional sugar transporter SWEET"/>
    <property type="match status" value="1"/>
</dbReference>
<dbReference type="AlphaFoldDB" id="A0AAN8V0R1"/>
<evidence type="ECO:0000256" key="9">
    <source>
        <dbReference type="ARBA" id="ARBA00023136"/>
    </source>
</evidence>
<evidence type="ECO:0000313" key="12">
    <source>
        <dbReference type="EMBL" id="KAK6920467.1"/>
    </source>
</evidence>
<feature type="transmembrane region" description="Helical" evidence="10">
    <location>
        <begin position="106"/>
        <end position="126"/>
    </location>
</feature>
<feature type="transmembrane region" description="Helical" evidence="10">
    <location>
        <begin position="193"/>
        <end position="212"/>
    </location>
</feature>
<evidence type="ECO:0000256" key="2">
    <source>
        <dbReference type="ARBA" id="ARBA00007809"/>
    </source>
</evidence>
<dbReference type="EMBL" id="JBAMMX010000020">
    <property type="protein sequence ID" value="KAK6920467.1"/>
    <property type="molecule type" value="Genomic_DNA"/>
</dbReference>
<reference evidence="12 13" key="1">
    <citation type="submission" date="2023-12" db="EMBL/GenBank/DDBJ databases">
        <title>A high-quality genome assembly for Dillenia turbinata (Dilleniales).</title>
        <authorList>
            <person name="Chanderbali A."/>
        </authorList>
    </citation>
    <scope>NUCLEOTIDE SEQUENCE [LARGE SCALE GENOMIC DNA]</scope>
    <source>
        <strain evidence="12">LSX21</strain>
        <tissue evidence="12">Leaf</tissue>
    </source>
</reference>
<evidence type="ECO:0000256" key="11">
    <source>
        <dbReference type="SAM" id="MobiDB-lite"/>
    </source>
</evidence>
<feature type="transmembrane region" description="Helical" evidence="10">
    <location>
        <begin position="6"/>
        <end position="27"/>
    </location>
</feature>